<dbReference type="OrthoDB" id="8265023at2"/>
<name>A0A318TIT6_9BRAD</name>
<feature type="transmembrane region" description="Helical" evidence="1">
    <location>
        <begin position="71"/>
        <end position="89"/>
    </location>
</feature>
<evidence type="ECO:0000256" key="1">
    <source>
        <dbReference type="SAM" id="Phobius"/>
    </source>
</evidence>
<keyword evidence="1" id="KW-0812">Transmembrane</keyword>
<protein>
    <submittedName>
        <fullName evidence="2">Uncharacterized protein</fullName>
    </submittedName>
</protein>
<reference evidence="2 3" key="1">
    <citation type="submission" date="2018-06" db="EMBL/GenBank/DDBJ databases">
        <title>Genomic Encyclopedia of Archaeal and Bacterial Type Strains, Phase II (KMG-II): from individual species to whole genera.</title>
        <authorList>
            <person name="Goeker M."/>
        </authorList>
    </citation>
    <scope>NUCLEOTIDE SEQUENCE [LARGE SCALE GENOMIC DNA]</scope>
    <source>
        <strain evidence="2 3">JCM 11668</strain>
    </source>
</reference>
<evidence type="ECO:0000313" key="3">
    <source>
        <dbReference type="Proteomes" id="UP000248148"/>
    </source>
</evidence>
<keyword evidence="1" id="KW-1133">Transmembrane helix</keyword>
<dbReference type="Proteomes" id="UP000248148">
    <property type="component" value="Unassembled WGS sequence"/>
</dbReference>
<organism evidence="2 3">
    <name type="scientific">Rhodopseudomonas faecalis</name>
    <dbReference type="NCBI Taxonomy" id="99655"/>
    <lineage>
        <taxon>Bacteria</taxon>
        <taxon>Pseudomonadati</taxon>
        <taxon>Pseudomonadota</taxon>
        <taxon>Alphaproteobacteria</taxon>
        <taxon>Hyphomicrobiales</taxon>
        <taxon>Nitrobacteraceae</taxon>
        <taxon>Rhodopseudomonas</taxon>
    </lineage>
</organism>
<comment type="caution">
    <text evidence="2">The sequence shown here is derived from an EMBL/GenBank/DDBJ whole genome shotgun (WGS) entry which is preliminary data.</text>
</comment>
<feature type="transmembrane region" description="Helical" evidence="1">
    <location>
        <begin position="40"/>
        <end position="59"/>
    </location>
</feature>
<gene>
    <name evidence="2" type="ORF">BJ122_10554</name>
</gene>
<proteinExistence type="predicted"/>
<accession>A0A318TIT6</accession>
<dbReference type="EMBL" id="QJTI01000005">
    <property type="protein sequence ID" value="PYF03797.1"/>
    <property type="molecule type" value="Genomic_DNA"/>
</dbReference>
<dbReference type="AlphaFoldDB" id="A0A318TIT6"/>
<sequence length="126" mass="13818">MPLPRNVRLFAALLYASLGLDALSVAFQDRTPTATIGSDVIMMAHLIAAALILTLVYLVRIASEDRRNWARWLLVVSLALSVLSLFQLISDSGLQLDNLIETISCALTGAGLYYSFTGDARGWFDR</sequence>
<keyword evidence="1" id="KW-0472">Membrane</keyword>
<keyword evidence="3" id="KW-1185">Reference proteome</keyword>
<dbReference type="RefSeq" id="WP_027277257.1">
    <property type="nucleotide sequence ID" value="NZ_QJTI01000005.1"/>
</dbReference>
<evidence type="ECO:0000313" key="2">
    <source>
        <dbReference type="EMBL" id="PYF03797.1"/>
    </source>
</evidence>